<dbReference type="Proteomes" id="UP000616151">
    <property type="component" value="Unassembled WGS sequence"/>
</dbReference>
<protein>
    <submittedName>
        <fullName evidence="1">3-methyl-2-oxobutanoate hydroxymethyltransferase</fullName>
    </submittedName>
</protein>
<organism evidence="1 2">
    <name type="scientific">Taklimakanibacter albus</name>
    <dbReference type="NCBI Taxonomy" id="2800327"/>
    <lineage>
        <taxon>Bacteria</taxon>
        <taxon>Pseudomonadati</taxon>
        <taxon>Pseudomonadota</taxon>
        <taxon>Alphaproteobacteria</taxon>
        <taxon>Hyphomicrobiales</taxon>
        <taxon>Aestuariivirgaceae</taxon>
        <taxon>Taklimakanibacter</taxon>
    </lineage>
</organism>
<evidence type="ECO:0000313" key="1">
    <source>
        <dbReference type="EMBL" id="MBK1869250.1"/>
    </source>
</evidence>
<comment type="caution">
    <text evidence="1">The sequence shown here is derived from an EMBL/GenBank/DDBJ whole genome shotgun (WGS) entry which is preliminary data.</text>
</comment>
<dbReference type="EMBL" id="JAENHL010000008">
    <property type="protein sequence ID" value="MBK1869250.1"/>
    <property type="molecule type" value="Genomic_DNA"/>
</dbReference>
<name>A0ACC5R9E3_9HYPH</name>
<reference evidence="1" key="1">
    <citation type="submission" date="2021-01" db="EMBL/GenBank/DDBJ databases">
        <authorList>
            <person name="Sun Q."/>
        </authorList>
    </citation>
    <scope>NUCLEOTIDE SEQUENCE</scope>
    <source>
        <strain evidence="1">YIM B02566</strain>
    </source>
</reference>
<proteinExistence type="predicted"/>
<sequence length="281" mass="30249">MPRIFDFGGREVERSLTVADLRRLKGSGKQVTQVTAETAEEAAAAEAAGIEMVVCRGSNVTRVREGSRRVFVTAALGFAEAITGDEILRAGFAAVTSGADAVITGRSPDMVRLLANEQIPVMGHLGLVPRKSTWTGGMRAVGKTAQEALDLWDRFRQLEDAGAFAAECEVIAAPVMEEINKRTSLVTVSLGSGPAADVIFLFTSDICGESARLPRHARAWGNLRRLQDQIRQERIDALGQFRQAVTAGGFPAQHETASIPEDELASFSAKLDNSEKVRPRS</sequence>
<accession>A0ACC5R9E3</accession>
<gene>
    <name evidence="1" type="ORF">JHL16_23015</name>
</gene>
<evidence type="ECO:0000313" key="2">
    <source>
        <dbReference type="Proteomes" id="UP000616151"/>
    </source>
</evidence>
<keyword evidence="2" id="KW-1185">Reference proteome</keyword>